<dbReference type="PANTHER" id="PTHR37542">
    <property type="entry name" value="HELO DOMAIN-CONTAINING PROTEIN-RELATED"/>
    <property type="match status" value="1"/>
</dbReference>
<dbReference type="EMBL" id="MU003692">
    <property type="protein sequence ID" value="KAF2816724.1"/>
    <property type="molecule type" value="Genomic_DNA"/>
</dbReference>
<dbReference type="Gene3D" id="1.20.120.1020">
    <property type="entry name" value="Prion-inhibition and propagation, HeLo domain"/>
    <property type="match status" value="1"/>
</dbReference>
<organism evidence="2">
    <name type="scientific">Mytilinidion resinicola</name>
    <dbReference type="NCBI Taxonomy" id="574789"/>
    <lineage>
        <taxon>Eukaryota</taxon>
        <taxon>Fungi</taxon>
        <taxon>Dikarya</taxon>
        <taxon>Ascomycota</taxon>
        <taxon>Pezizomycotina</taxon>
        <taxon>Dothideomycetes</taxon>
        <taxon>Pleosporomycetidae</taxon>
        <taxon>Mytilinidiales</taxon>
        <taxon>Mytilinidiaceae</taxon>
        <taxon>Mytilinidion</taxon>
    </lineage>
</organism>
<accession>A0A6A6Z8V0</accession>
<protein>
    <recommendedName>
        <fullName evidence="1">Prion-inhibition and propagation HeLo domain-containing protein</fullName>
    </recommendedName>
</protein>
<dbReference type="GeneID" id="54465561"/>
<gene>
    <name evidence="2 4" type="ORF">BDZ99DRAFT_513006</name>
</gene>
<reference evidence="2 4" key="1">
    <citation type="journal article" date="2020" name="Stud. Mycol.">
        <title>101 Dothideomycetes genomes: a test case for predicting lifestyles and emergence of pathogens.</title>
        <authorList>
            <person name="Haridas S."/>
            <person name="Albert R."/>
            <person name="Binder M."/>
            <person name="Bloem J."/>
            <person name="Labutti K."/>
            <person name="Salamov A."/>
            <person name="Andreopoulos B."/>
            <person name="Baker S."/>
            <person name="Barry K."/>
            <person name="Bills G."/>
            <person name="Bluhm B."/>
            <person name="Cannon C."/>
            <person name="Castanera R."/>
            <person name="Culley D."/>
            <person name="Daum C."/>
            <person name="Ezra D."/>
            <person name="Gonzalez J."/>
            <person name="Henrissat B."/>
            <person name="Kuo A."/>
            <person name="Liang C."/>
            <person name="Lipzen A."/>
            <person name="Lutzoni F."/>
            <person name="Magnuson J."/>
            <person name="Mondo S."/>
            <person name="Nolan M."/>
            <person name="Ohm R."/>
            <person name="Pangilinan J."/>
            <person name="Park H.-J."/>
            <person name="Ramirez L."/>
            <person name="Alfaro M."/>
            <person name="Sun H."/>
            <person name="Tritt A."/>
            <person name="Yoshinaga Y."/>
            <person name="Zwiers L.-H."/>
            <person name="Turgeon B."/>
            <person name="Goodwin S."/>
            <person name="Spatafora J."/>
            <person name="Crous P."/>
            <person name="Grigoriev I."/>
        </authorList>
    </citation>
    <scope>NUCLEOTIDE SEQUENCE</scope>
    <source>
        <strain evidence="2 4">CBS 304.34</strain>
    </source>
</reference>
<reference evidence="4" key="3">
    <citation type="submission" date="2025-04" db="UniProtKB">
        <authorList>
            <consortium name="RefSeq"/>
        </authorList>
    </citation>
    <scope>IDENTIFICATION</scope>
    <source>
        <strain evidence="4">CBS 304.34</strain>
    </source>
</reference>
<dbReference type="Proteomes" id="UP000504636">
    <property type="component" value="Unplaced"/>
</dbReference>
<evidence type="ECO:0000313" key="4">
    <source>
        <dbReference type="RefSeq" id="XP_033583688.1"/>
    </source>
</evidence>
<dbReference type="RefSeq" id="XP_033583688.1">
    <property type="nucleotide sequence ID" value="XM_033724668.1"/>
</dbReference>
<evidence type="ECO:0000313" key="2">
    <source>
        <dbReference type="EMBL" id="KAF2816724.1"/>
    </source>
</evidence>
<evidence type="ECO:0000259" key="1">
    <source>
        <dbReference type="Pfam" id="PF14479"/>
    </source>
</evidence>
<dbReference type="OrthoDB" id="20872at2759"/>
<sequence>MEIAGLALGVASLAGLFSACTNGFALIRRGQALGKDFRILETKFSNQKLRLRAWGRACGFADDEAEKGEGDSVEAEKTYDERLNAPELKANLEETLECITMLLCDGVELRERYGLTPCSVDGASPASSRSDVAEKEKGNSLRDSATWAIGDRSKFAEMVSHLKDFIDDLENLTKYTDVPKRQMDFIGYEVECITDMETLEEVDMAREGEEDAVSDAASARLDVLSQAASSVRASFETRSLRTVDMRILTSFETRSLRSFGMRSLRSIITLESYVTARSRFSINSAMAAREDVGFSHTTVRSALETATKTEVTAGTGNFKPWLQIPETSEESMPLFKLVVTGPPGPIASRKTDLLTTFMEGSLPKVHVLTVFENHVMGCR</sequence>
<dbReference type="InterPro" id="IPR029498">
    <property type="entry name" value="HeLo_dom"/>
</dbReference>
<feature type="domain" description="Prion-inhibition and propagation HeLo" evidence="1">
    <location>
        <begin position="5"/>
        <end position="201"/>
    </location>
</feature>
<dbReference type="InterPro" id="IPR038305">
    <property type="entry name" value="HeLo_sf"/>
</dbReference>
<evidence type="ECO:0000313" key="3">
    <source>
        <dbReference type="Proteomes" id="UP000504636"/>
    </source>
</evidence>
<dbReference type="Pfam" id="PF14479">
    <property type="entry name" value="HeLo"/>
    <property type="match status" value="1"/>
</dbReference>
<reference evidence="4" key="2">
    <citation type="submission" date="2020-04" db="EMBL/GenBank/DDBJ databases">
        <authorList>
            <consortium name="NCBI Genome Project"/>
        </authorList>
    </citation>
    <scope>NUCLEOTIDE SEQUENCE</scope>
    <source>
        <strain evidence="4">CBS 304.34</strain>
    </source>
</reference>
<name>A0A6A6Z8V0_9PEZI</name>
<keyword evidence="3" id="KW-1185">Reference proteome</keyword>
<proteinExistence type="predicted"/>
<dbReference type="AlphaFoldDB" id="A0A6A6Z8V0"/>